<evidence type="ECO:0000256" key="4">
    <source>
        <dbReference type="ARBA" id="ARBA00023140"/>
    </source>
</evidence>
<dbReference type="Pfam" id="PF13193">
    <property type="entry name" value="AMP-binding_C"/>
    <property type="match status" value="1"/>
</dbReference>
<dbReference type="EMBL" id="CMVM020000016">
    <property type="status" value="NOT_ANNOTATED_CDS"/>
    <property type="molecule type" value="Genomic_DNA"/>
</dbReference>
<accession>A0A8R1XNL5</accession>
<protein>
    <submittedName>
        <fullName evidence="8">Uncharacterized protein</fullName>
    </submittedName>
</protein>
<dbReference type="InterPro" id="IPR025110">
    <property type="entry name" value="AMP-bd_C"/>
</dbReference>
<dbReference type="OMA" id="ISHRQWI"/>
<evidence type="ECO:0000313" key="8">
    <source>
        <dbReference type="EnsemblMetazoa" id="OVOC11935.1"/>
    </source>
</evidence>
<name>A0A8R1XNL5_ONCVO</name>
<keyword evidence="5" id="KW-0472">Membrane</keyword>
<dbReference type="InterPro" id="IPR045851">
    <property type="entry name" value="AMP-bd_C_sf"/>
</dbReference>
<dbReference type="AlphaFoldDB" id="A0A8R1XNL5"/>
<dbReference type="Gene3D" id="3.40.50.12780">
    <property type="entry name" value="N-terminal domain of ligase-like"/>
    <property type="match status" value="2"/>
</dbReference>
<dbReference type="Gene3D" id="3.30.300.30">
    <property type="match status" value="1"/>
</dbReference>
<dbReference type="Proteomes" id="UP000024404">
    <property type="component" value="Unassembled WGS sequence"/>
</dbReference>
<proteinExistence type="inferred from homology"/>
<dbReference type="PROSITE" id="PS00455">
    <property type="entry name" value="AMP_BINDING"/>
    <property type="match status" value="1"/>
</dbReference>
<evidence type="ECO:0000256" key="5">
    <source>
        <dbReference type="SAM" id="Phobius"/>
    </source>
</evidence>
<reference evidence="8" key="2">
    <citation type="submission" date="2022-06" db="UniProtKB">
        <authorList>
            <consortium name="EnsemblMetazoa"/>
        </authorList>
    </citation>
    <scope>IDENTIFICATION</scope>
</reference>
<evidence type="ECO:0000256" key="2">
    <source>
        <dbReference type="ARBA" id="ARBA00006432"/>
    </source>
</evidence>
<feature type="domain" description="AMP-binding enzyme C-terminal" evidence="7">
    <location>
        <begin position="435"/>
        <end position="511"/>
    </location>
</feature>
<comment type="similarity">
    <text evidence="2">Belongs to the ATP-dependent AMP-binding enzyme family.</text>
</comment>
<evidence type="ECO:0000259" key="7">
    <source>
        <dbReference type="Pfam" id="PF13193"/>
    </source>
</evidence>
<dbReference type="Pfam" id="PF00501">
    <property type="entry name" value="AMP-binding"/>
    <property type="match status" value="1"/>
</dbReference>
<feature type="transmembrane region" description="Helical" evidence="5">
    <location>
        <begin position="250"/>
        <end position="270"/>
    </location>
</feature>
<keyword evidence="5" id="KW-0812">Transmembrane</keyword>
<evidence type="ECO:0000313" key="9">
    <source>
        <dbReference type="Proteomes" id="UP000024404"/>
    </source>
</evidence>
<evidence type="ECO:0000259" key="6">
    <source>
        <dbReference type="Pfam" id="PF00501"/>
    </source>
</evidence>
<dbReference type="SUPFAM" id="SSF56801">
    <property type="entry name" value="Acetyl-CoA synthetase-like"/>
    <property type="match status" value="1"/>
</dbReference>
<feature type="transmembrane region" description="Helical" evidence="5">
    <location>
        <begin position="81"/>
        <end position="102"/>
    </location>
</feature>
<dbReference type="InterPro" id="IPR020845">
    <property type="entry name" value="AMP-binding_CS"/>
</dbReference>
<dbReference type="InterPro" id="IPR000873">
    <property type="entry name" value="AMP-dep_synth/lig_dom"/>
</dbReference>
<keyword evidence="5" id="KW-1133">Transmembrane helix</keyword>
<organism evidence="8 9">
    <name type="scientific">Onchocerca volvulus</name>
    <dbReference type="NCBI Taxonomy" id="6282"/>
    <lineage>
        <taxon>Eukaryota</taxon>
        <taxon>Metazoa</taxon>
        <taxon>Ecdysozoa</taxon>
        <taxon>Nematoda</taxon>
        <taxon>Chromadorea</taxon>
        <taxon>Rhabditida</taxon>
        <taxon>Spirurina</taxon>
        <taxon>Spiruromorpha</taxon>
        <taxon>Filarioidea</taxon>
        <taxon>Onchocercidae</taxon>
        <taxon>Onchocerca</taxon>
    </lineage>
</organism>
<keyword evidence="4" id="KW-0576">Peroxisome</keyword>
<evidence type="ECO:0000256" key="1">
    <source>
        <dbReference type="ARBA" id="ARBA00004275"/>
    </source>
</evidence>
<dbReference type="PANTHER" id="PTHR24096">
    <property type="entry name" value="LONG-CHAIN-FATTY-ACID--COA LIGASE"/>
    <property type="match status" value="1"/>
</dbReference>
<dbReference type="EnsemblMetazoa" id="OVOC11935.1">
    <property type="protein sequence ID" value="OVOC11935.1"/>
    <property type="gene ID" value="WBGene00248744"/>
</dbReference>
<keyword evidence="9" id="KW-1185">Reference proteome</keyword>
<sequence>MTIRNHFVEKISPIAKSFYEYFFEIIKQFGNKIAFTNPETMKFLTYSEFIDRSERMRNALIRIGIQHGDIIGTYLGNSSDYIAFILAAVGLGAILVPLNPAYKTYEIEKYFKKVSVKWILTEEKFFEKIRHLKEKNIEAKIIMLDSTKETLLYYSFQSYLNNNNSFWINEDIYDFQNKPVQEDNTAVIFFSSGTTGLPKGVILNHNTLIANVELVRKAQGIKFGKYEMVSLSGTDIVYGVLPYFHAGGLLTVFGLLGLGVQIIVTTALLVPPVLKFLATRPNLNPEAFHFLKYIFVGSAHIKKSLIETVKRRLSKTNIIQLYGTTEAGAFIFMQPLFPEGKTGSCGILLPNVECKIVKLRNNEECEEMEIGEIWLRTATIMQGYLEKTNDTADAFVDGWFRTGDLGYYDSDQFIYITGRIKEMIKVRGWQVSPYEIEEAIQELEDVELCVVIGIPDEFSGQLPKAYIKLRDGGQLDENIIHQLVNTKFASYKQLKGGIQFINNIPLNSTGKISRRALLKMNETEGKIV</sequence>
<evidence type="ECO:0000256" key="3">
    <source>
        <dbReference type="ARBA" id="ARBA00022598"/>
    </source>
</evidence>
<comment type="subcellular location">
    <subcellularLocation>
        <location evidence="1">Peroxisome</location>
    </subcellularLocation>
</comment>
<dbReference type="PANTHER" id="PTHR24096:SF149">
    <property type="entry name" value="AMP-BINDING DOMAIN-CONTAINING PROTEIN-RELATED"/>
    <property type="match status" value="1"/>
</dbReference>
<keyword evidence="3" id="KW-0436">Ligase</keyword>
<feature type="domain" description="AMP-dependent synthetase/ligase" evidence="6">
    <location>
        <begin position="24"/>
        <end position="385"/>
    </location>
</feature>
<dbReference type="InterPro" id="IPR042099">
    <property type="entry name" value="ANL_N_sf"/>
</dbReference>
<reference evidence="9" key="1">
    <citation type="submission" date="2013-10" db="EMBL/GenBank/DDBJ databases">
        <title>Genome sequencing of Onchocerca volvulus.</title>
        <authorList>
            <person name="Cotton J."/>
            <person name="Tsai J."/>
            <person name="Stanley E."/>
            <person name="Tracey A."/>
            <person name="Holroyd N."/>
            <person name="Lustigman S."/>
            <person name="Berriman M."/>
        </authorList>
    </citation>
    <scope>NUCLEOTIDE SEQUENCE</scope>
</reference>
<dbReference type="GO" id="GO:0016405">
    <property type="term" value="F:CoA-ligase activity"/>
    <property type="evidence" value="ECO:0007669"/>
    <property type="project" value="TreeGrafter"/>
</dbReference>
<dbReference type="GO" id="GO:0005777">
    <property type="term" value="C:peroxisome"/>
    <property type="evidence" value="ECO:0007669"/>
    <property type="project" value="UniProtKB-SubCell"/>
</dbReference>